<keyword evidence="2 3" id="KW-0040">ANK repeat</keyword>
<dbReference type="SUPFAM" id="SSF48403">
    <property type="entry name" value="Ankyrin repeat"/>
    <property type="match status" value="1"/>
</dbReference>
<evidence type="ECO:0000256" key="1">
    <source>
        <dbReference type="ARBA" id="ARBA00022737"/>
    </source>
</evidence>
<dbReference type="InterPro" id="IPR036770">
    <property type="entry name" value="Ankyrin_rpt-contain_sf"/>
</dbReference>
<dbReference type="RefSeq" id="WP_204202472.1">
    <property type="nucleotide sequence ID" value="NZ_JAFELM010000018.1"/>
</dbReference>
<organism evidence="4 5">
    <name type="scientific">Bacillus suaedaesalsae</name>
    <dbReference type="NCBI Taxonomy" id="2810349"/>
    <lineage>
        <taxon>Bacteria</taxon>
        <taxon>Bacillati</taxon>
        <taxon>Bacillota</taxon>
        <taxon>Bacilli</taxon>
        <taxon>Bacillales</taxon>
        <taxon>Bacillaceae</taxon>
        <taxon>Bacillus</taxon>
    </lineage>
</organism>
<dbReference type="PANTHER" id="PTHR24134:SF9">
    <property type="entry name" value="ANKYRIN REPEAT AND SOCS BOX PROTEIN 8"/>
    <property type="match status" value="1"/>
</dbReference>
<proteinExistence type="predicted"/>
<dbReference type="Pfam" id="PF00023">
    <property type="entry name" value="Ank"/>
    <property type="match status" value="1"/>
</dbReference>
<dbReference type="EMBL" id="JAFELM010000018">
    <property type="protein sequence ID" value="MBM6617095.1"/>
    <property type="molecule type" value="Genomic_DNA"/>
</dbReference>
<evidence type="ECO:0000256" key="2">
    <source>
        <dbReference type="ARBA" id="ARBA00023043"/>
    </source>
</evidence>
<keyword evidence="5" id="KW-1185">Reference proteome</keyword>
<comment type="caution">
    <text evidence="4">The sequence shown here is derived from an EMBL/GenBank/DDBJ whole genome shotgun (WGS) entry which is preliminary data.</text>
</comment>
<name>A0ABS2DF54_9BACI</name>
<dbReference type="PANTHER" id="PTHR24134">
    <property type="entry name" value="ANKYRIN REPEAT-CONTAINING PROTEIN DDB_G0279043"/>
    <property type="match status" value="1"/>
</dbReference>
<dbReference type="PROSITE" id="PS50088">
    <property type="entry name" value="ANK_REPEAT"/>
    <property type="match status" value="1"/>
</dbReference>
<reference evidence="4 5" key="1">
    <citation type="submission" date="2021-02" db="EMBL/GenBank/DDBJ databases">
        <title>Bacillus sp. RD4P76, an endophyte from a halophyte.</title>
        <authorList>
            <person name="Sun J.-Q."/>
        </authorList>
    </citation>
    <scope>NUCLEOTIDE SEQUENCE [LARGE SCALE GENOMIC DNA]</scope>
    <source>
        <strain evidence="4 5">RD4P76</strain>
    </source>
</reference>
<evidence type="ECO:0000313" key="5">
    <source>
        <dbReference type="Proteomes" id="UP001518925"/>
    </source>
</evidence>
<sequence length="180" mass="20995">MRLINVFDAAKEGTFEEFRSFYTNKVNETSDTLGLNLLHLALVNDKKQEEKLKIIEYLISEGIDINFIDKKYSRNALHNFYFNVLRPSPEYMLTITKLLVQNGIDINALDKFNSSPLKYAITITKLPTTEIKQVYKYLLDNGADYTIKDQFGKSCIDYSEEYSWRNDVLKIIEEFNGTNF</sequence>
<protein>
    <submittedName>
        <fullName evidence="4">Ankyrin repeat domain-containing protein</fullName>
    </submittedName>
</protein>
<evidence type="ECO:0000256" key="3">
    <source>
        <dbReference type="PROSITE-ProRule" id="PRU00023"/>
    </source>
</evidence>
<dbReference type="Gene3D" id="1.25.40.20">
    <property type="entry name" value="Ankyrin repeat-containing domain"/>
    <property type="match status" value="1"/>
</dbReference>
<evidence type="ECO:0000313" key="4">
    <source>
        <dbReference type="EMBL" id="MBM6617095.1"/>
    </source>
</evidence>
<dbReference type="InterPro" id="IPR002110">
    <property type="entry name" value="Ankyrin_rpt"/>
</dbReference>
<accession>A0ABS2DF54</accession>
<gene>
    <name evidence="4" type="ORF">JR050_05335</name>
</gene>
<keyword evidence="1" id="KW-0677">Repeat</keyword>
<feature type="repeat" description="ANK" evidence="3">
    <location>
        <begin position="33"/>
        <end position="70"/>
    </location>
</feature>
<dbReference type="Proteomes" id="UP001518925">
    <property type="component" value="Unassembled WGS sequence"/>
</dbReference>